<accession>A0A1H1T3W8</accession>
<protein>
    <submittedName>
        <fullName evidence="2">Molybdopterin or thiamine biosynthesis adenylyltransferase</fullName>
    </submittedName>
</protein>
<organism evidence="2 3">
    <name type="scientific">Microbacterium paraoxydans</name>
    <dbReference type="NCBI Taxonomy" id="199592"/>
    <lineage>
        <taxon>Bacteria</taxon>
        <taxon>Bacillati</taxon>
        <taxon>Actinomycetota</taxon>
        <taxon>Actinomycetes</taxon>
        <taxon>Micrococcales</taxon>
        <taxon>Microbacteriaceae</taxon>
        <taxon>Microbacterium</taxon>
    </lineage>
</organism>
<dbReference type="InterPro" id="IPR045886">
    <property type="entry name" value="ThiF/MoeB/HesA"/>
</dbReference>
<dbReference type="Pfam" id="PF00899">
    <property type="entry name" value="ThiF"/>
    <property type="match status" value="1"/>
</dbReference>
<dbReference type="InterPro" id="IPR035985">
    <property type="entry name" value="Ubiquitin-activating_enz"/>
</dbReference>
<evidence type="ECO:0000313" key="3">
    <source>
        <dbReference type="Proteomes" id="UP000182126"/>
    </source>
</evidence>
<dbReference type="GO" id="GO:0004792">
    <property type="term" value="F:thiosulfate-cyanide sulfurtransferase activity"/>
    <property type="evidence" value="ECO:0007669"/>
    <property type="project" value="TreeGrafter"/>
</dbReference>
<dbReference type="GeneID" id="36298233"/>
<name>A0A1H1T3W8_9MICO</name>
<evidence type="ECO:0000313" key="2">
    <source>
        <dbReference type="EMBL" id="SDS54861.1"/>
    </source>
</evidence>
<sequence length="372" mass="40782">MRPQIKRALPIYWLADDVVRIGAQQGITKELTDPQGQLRVLLPLLDGRREYGDVLREACQALVDLSEDDVREGIQYLDASGLIEDACSYDSLPVRLEANQTFFAAAAENTQAAANRAQHVLRESHVVLLGLGGGGSASLPQLLACGLRKLTILDYDVVDESNLNRQTLFRTSDIGRKKTDVSAEYCRAFAPDVDVEVFDLKVASVDDIIRVARGADVIICAIDEPRFIAQRRANAAAVRLGIPVVIMLTQHTSGRFFSVVPRESGCLDCLHIFDELNTDGFLRQFHALMSPARDAATAAIAPHIQRLTSFGVDEAMRLITGYAAPLGLGRQVEVNYISGALRIIMNWDRHPGCPTCGSGDSQFDYIFDADPL</sequence>
<keyword evidence="2" id="KW-0548">Nucleotidyltransferase</keyword>
<dbReference type="AlphaFoldDB" id="A0A1H1T3W8"/>
<gene>
    <name evidence="2" type="ORF">SAMN04489809_2102</name>
</gene>
<keyword evidence="2" id="KW-0808">Transferase</keyword>
<dbReference type="Proteomes" id="UP000182126">
    <property type="component" value="Chromosome I"/>
</dbReference>
<dbReference type="InterPro" id="IPR000594">
    <property type="entry name" value="ThiF_NAD_FAD-bd"/>
</dbReference>
<dbReference type="RefSeq" id="WP_167627843.1">
    <property type="nucleotide sequence ID" value="NZ_LT629770.1"/>
</dbReference>
<dbReference type="Gene3D" id="3.40.50.720">
    <property type="entry name" value="NAD(P)-binding Rossmann-like Domain"/>
    <property type="match status" value="1"/>
</dbReference>
<evidence type="ECO:0000259" key="1">
    <source>
        <dbReference type="Pfam" id="PF00899"/>
    </source>
</evidence>
<dbReference type="GO" id="GO:0016779">
    <property type="term" value="F:nucleotidyltransferase activity"/>
    <property type="evidence" value="ECO:0007669"/>
    <property type="project" value="UniProtKB-KW"/>
</dbReference>
<dbReference type="PANTHER" id="PTHR10953:SF102">
    <property type="entry name" value="ADENYLYLTRANSFERASE AND SULFURTRANSFERASE MOCS3"/>
    <property type="match status" value="1"/>
</dbReference>
<proteinExistence type="predicted"/>
<dbReference type="GO" id="GO:0008641">
    <property type="term" value="F:ubiquitin-like modifier activating enzyme activity"/>
    <property type="evidence" value="ECO:0007669"/>
    <property type="project" value="InterPro"/>
</dbReference>
<dbReference type="EMBL" id="LT629770">
    <property type="protein sequence ID" value="SDS54861.1"/>
    <property type="molecule type" value="Genomic_DNA"/>
</dbReference>
<dbReference type="SUPFAM" id="SSF69572">
    <property type="entry name" value="Activating enzymes of the ubiquitin-like proteins"/>
    <property type="match status" value="1"/>
</dbReference>
<dbReference type="GO" id="GO:0005737">
    <property type="term" value="C:cytoplasm"/>
    <property type="evidence" value="ECO:0007669"/>
    <property type="project" value="TreeGrafter"/>
</dbReference>
<reference evidence="2 3" key="1">
    <citation type="submission" date="2016-10" db="EMBL/GenBank/DDBJ databases">
        <authorList>
            <person name="de Groot N.N."/>
        </authorList>
    </citation>
    <scope>NUCLEOTIDE SEQUENCE [LARGE SCALE GENOMIC DNA]</scope>
    <source>
        <strain evidence="2 3">DSM 15019</strain>
    </source>
</reference>
<dbReference type="PANTHER" id="PTHR10953">
    <property type="entry name" value="UBIQUITIN-ACTIVATING ENZYME E1"/>
    <property type="match status" value="1"/>
</dbReference>
<feature type="domain" description="THIF-type NAD/FAD binding fold" evidence="1">
    <location>
        <begin position="112"/>
        <end position="354"/>
    </location>
</feature>